<evidence type="ECO:0000313" key="3">
    <source>
        <dbReference type="Proteomes" id="UP000217103"/>
    </source>
</evidence>
<name>A0A1H1A3T4_9ACTN</name>
<evidence type="ECO:0000313" key="2">
    <source>
        <dbReference type="EMBL" id="SDQ34343.1"/>
    </source>
</evidence>
<dbReference type="OrthoDB" id="3541220at2"/>
<keyword evidence="1" id="KW-0472">Membrane</keyword>
<dbReference type="STRING" id="35622.SAMN04489764_0304"/>
<organism evidence="2 3">
    <name type="scientific">Thermostaphylospora chromogena</name>
    <dbReference type="NCBI Taxonomy" id="35622"/>
    <lineage>
        <taxon>Bacteria</taxon>
        <taxon>Bacillati</taxon>
        <taxon>Actinomycetota</taxon>
        <taxon>Actinomycetes</taxon>
        <taxon>Streptosporangiales</taxon>
        <taxon>Thermomonosporaceae</taxon>
        <taxon>Thermostaphylospora</taxon>
    </lineage>
</organism>
<sequence length="85" mass="9131">MTHDRPIRREKPAVPATPRDVVHIRLGSFALFFSVLIGALGLIAGIPVLTGVMAVIAVIAIVDIAIAIRRQSAREKEEDGYAGLE</sequence>
<evidence type="ECO:0000256" key="1">
    <source>
        <dbReference type="SAM" id="Phobius"/>
    </source>
</evidence>
<feature type="transmembrane region" description="Helical" evidence="1">
    <location>
        <begin position="49"/>
        <end position="68"/>
    </location>
</feature>
<dbReference type="EMBL" id="FNKK01000002">
    <property type="protein sequence ID" value="SDQ34343.1"/>
    <property type="molecule type" value="Genomic_DNA"/>
</dbReference>
<feature type="transmembrane region" description="Helical" evidence="1">
    <location>
        <begin position="21"/>
        <end position="43"/>
    </location>
</feature>
<accession>A0A1H1A3T4</accession>
<keyword evidence="1" id="KW-0812">Transmembrane</keyword>
<keyword evidence="3" id="KW-1185">Reference proteome</keyword>
<reference evidence="2 3" key="1">
    <citation type="submission" date="2016-10" db="EMBL/GenBank/DDBJ databases">
        <authorList>
            <person name="de Groot N.N."/>
        </authorList>
    </citation>
    <scope>NUCLEOTIDE SEQUENCE [LARGE SCALE GENOMIC DNA]</scope>
    <source>
        <strain evidence="2 3">DSM 43794</strain>
    </source>
</reference>
<proteinExistence type="predicted"/>
<dbReference type="AlphaFoldDB" id="A0A1H1A3T4"/>
<protein>
    <submittedName>
        <fullName evidence="2">Uncharacterized protein</fullName>
    </submittedName>
</protein>
<keyword evidence="1" id="KW-1133">Transmembrane helix</keyword>
<dbReference type="Proteomes" id="UP000217103">
    <property type="component" value="Unassembled WGS sequence"/>
</dbReference>
<gene>
    <name evidence="2" type="ORF">SAMN04489764_0304</name>
</gene>
<dbReference type="RefSeq" id="WP_093257098.1">
    <property type="nucleotide sequence ID" value="NZ_FNKK01000002.1"/>
</dbReference>